<dbReference type="PANTHER" id="PTHR31339">
    <property type="entry name" value="PECTIN LYASE-RELATED"/>
    <property type="match status" value="1"/>
</dbReference>
<dbReference type="SUPFAM" id="SSF51126">
    <property type="entry name" value="Pectin lyase-like"/>
    <property type="match status" value="1"/>
</dbReference>
<dbReference type="RefSeq" id="WP_172176951.1">
    <property type="nucleotide sequence ID" value="NZ_CASGIA010000002.1"/>
</dbReference>
<dbReference type="Pfam" id="PF12708">
    <property type="entry name" value="Pect-lyase_RHGA_epim"/>
    <property type="match status" value="1"/>
</dbReference>
<keyword evidence="1" id="KW-0732">Signal</keyword>
<dbReference type="InterPro" id="IPR006626">
    <property type="entry name" value="PbH1"/>
</dbReference>
<protein>
    <submittedName>
        <fullName evidence="3">Exo-poly-alpha-D-galacturonosidase</fullName>
    </submittedName>
</protein>
<dbReference type="InterPro" id="IPR011050">
    <property type="entry name" value="Pectin_lyase_fold/virulence"/>
</dbReference>
<sequence>MKRILLLSALMMSLVINAATDYDVRDFGALGDGKTLDHTAINRAIDTCVAHGGGRVVLPAGTYLCGSIRMKSNVELHISAGATILAAPASMKAYDEAEPWEGPAYQDGGHTYFHNSLIWAVGQNNVSITGRGMIDGKGLTKKDTEKGGNLQGGNIGTGDKAIALKECRNVLIRDVTIYRGGHFAIIMTGCDIGTVDNVTIDTNRDGFDIDCCKYLTVSNCKINTPSDDALVLKSSYALKRPVLCEHIAVTNCVITGYKMGTLLDGTYIPEKVNWVCGRFKLGTESNGGYRNIALSNCTFMYSSGLAFEEVDQGLMENIVVSNITMSHVHHYPIYITTGCRNRGPKERNTVSSGADIQISNVIADDVDSLAGIIVTGMPGHPLRNIALNNIRIKYRGGGTADLAKREYREQGTNYPEPRFAGPTPAYGLYARHVDGLDLNHITFYTERPDYRPAVMLDDVKNESITDLKAPEVKGVKKVVKLSGNNRNNK</sequence>
<dbReference type="InterPro" id="IPR051801">
    <property type="entry name" value="GH28_Enzymes"/>
</dbReference>
<dbReference type="GeneID" id="82157084"/>
<name>A0ABX2AUK9_9BACT</name>
<evidence type="ECO:0000256" key="1">
    <source>
        <dbReference type="SAM" id="SignalP"/>
    </source>
</evidence>
<gene>
    <name evidence="3" type="ORF">HPS55_04825</name>
</gene>
<feature type="domain" description="Rhamnogalacturonase A/B/Epimerase-like pectate lyase" evidence="2">
    <location>
        <begin position="24"/>
        <end position="223"/>
    </location>
</feature>
<evidence type="ECO:0000313" key="3">
    <source>
        <dbReference type="EMBL" id="NPE13658.1"/>
    </source>
</evidence>
<dbReference type="PANTHER" id="PTHR31339:SF9">
    <property type="entry name" value="PLASMIN AND FIBRONECTIN-BINDING PROTEIN A"/>
    <property type="match status" value="1"/>
</dbReference>
<reference evidence="3 4" key="1">
    <citation type="submission" date="2020-05" db="EMBL/GenBank/DDBJ databases">
        <title>Distinct polysaccharide utilization as determinants for interspecies competition between intestinal Prevotella spp.</title>
        <authorList>
            <person name="Galvez E.J.C."/>
            <person name="Iljazovic A."/>
            <person name="Strowig T."/>
        </authorList>
    </citation>
    <scope>NUCLEOTIDE SEQUENCE [LARGE SCALE GENOMIC DNA]</scope>
    <source>
        <strain evidence="3 4">PROD</strain>
    </source>
</reference>
<feature type="chain" id="PRO_5047465638" evidence="1">
    <location>
        <begin position="19"/>
        <end position="489"/>
    </location>
</feature>
<proteinExistence type="predicted"/>
<dbReference type="Gene3D" id="2.160.20.10">
    <property type="entry name" value="Single-stranded right-handed beta-helix, Pectin lyase-like"/>
    <property type="match status" value="1"/>
</dbReference>
<organism evidence="3 4">
    <name type="scientific">Xylanibacter rodentium</name>
    <dbReference type="NCBI Taxonomy" id="2736289"/>
    <lineage>
        <taxon>Bacteria</taxon>
        <taxon>Pseudomonadati</taxon>
        <taxon>Bacteroidota</taxon>
        <taxon>Bacteroidia</taxon>
        <taxon>Bacteroidales</taxon>
        <taxon>Prevotellaceae</taxon>
        <taxon>Xylanibacter</taxon>
    </lineage>
</organism>
<dbReference type="InterPro" id="IPR024535">
    <property type="entry name" value="RHGA/B-epi-like_pectate_lyase"/>
</dbReference>
<evidence type="ECO:0000313" key="4">
    <source>
        <dbReference type="Proteomes" id="UP001193734"/>
    </source>
</evidence>
<feature type="signal peptide" evidence="1">
    <location>
        <begin position="1"/>
        <end position="18"/>
    </location>
</feature>
<keyword evidence="4" id="KW-1185">Reference proteome</keyword>
<dbReference type="Proteomes" id="UP001193734">
    <property type="component" value="Unassembled WGS sequence"/>
</dbReference>
<comment type="caution">
    <text evidence="3">The sequence shown here is derived from an EMBL/GenBank/DDBJ whole genome shotgun (WGS) entry which is preliminary data.</text>
</comment>
<dbReference type="EMBL" id="JABKKE010000006">
    <property type="protein sequence ID" value="NPE13658.1"/>
    <property type="molecule type" value="Genomic_DNA"/>
</dbReference>
<dbReference type="SMART" id="SM00710">
    <property type="entry name" value="PbH1"/>
    <property type="match status" value="7"/>
</dbReference>
<evidence type="ECO:0000259" key="2">
    <source>
        <dbReference type="Pfam" id="PF12708"/>
    </source>
</evidence>
<accession>A0ABX2AUK9</accession>
<dbReference type="InterPro" id="IPR012334">
    <property type="entry name" value="Pectin_lyas_fold"/>
</dbReference>